<name>A0A8J2EDX1_COTCN</name>
<gene>
    <name evidence="1" type="ORF">HICCMSTLAB_LOCUS2330</name>
</gene>
<sequence length="113" mass="12326">MNKAIKPIADALKRNKNLINLVIKPAISNSLKVSWINRVNDLIDSVWWSMLYATREKADSCPSADEDEAADGGLPKRLHENTAHAASHAAHHHDALVTLAQDSKPGSSAPRLN</sequence>
<evidence type="ECO:0000313" key="2">
    <source>
        <dbReference type="Proteomes" id="UP000786811"/>
    </source>
</evidence>
<proteinExistence type="predicted"/>
<organism evidence="1 2">
    <name type="scientific">Cotesia congregata</name>
    <name type="common">Parasitoid wasp</name>
    <name type="synonym">Apanteles congregatus</name>
    <dbReference type="NCBI Taxonomy" id="51543"/>
    <lineage>
        <taxon>Eukaryota</taxon>
        <taxon>Metazoa</taxon>
        <taxon>Ecdysozoa</taxon>
        <taxon>Arthropoda</taxon>
        <taxon>Hexapoda</taxon>
        <taxon>Insecta</taxon>
        <taxon>Pterygota</taxon>
        <taxon>Neoptera</taxon>
        <taxon>Endopterygota</taxon>
        <taxon>Hymenoptera</taxon>
        <taxon>Apocrita</taxon>
        <taxon>Ichneumonoidea</taxon>
        <taxon>Braconidae</taxon>
        <taxon>Microgastrinae</taxon>
        <taxon>Cotesia</taxon>
    </lineage>
</organism>
<dbReference type="Proteomes" id="UP000786811">
    <property type="component" value="Unassembled WGS sequence"/>
</dbReference>
<protein>
    <submittedName>
        <fullName evidence="1">Uncharacterized protein</fullName>
    </submittedName>
</protein>
<evidence type="ECO:0000313" key="1">
    <source>
        <dbReference type="EMBL" id="CAG5076946.1"/>
    </source>
</evidence>
<keyword evidence="2" id="KW-1185">Reference proteome</keyword>
<comment type="caution">
    <text evidence="1">The sequence shown here is derived from an EMBL/GenBank/DDBJ whole genome shotgun (WGS) entry which is preliminary data.</text>
</comment>
<dbReference type="EMBL" id="CAJNRD030001117">
    <property type="protein sequence ID" value="CAG5076946.1"/>
    <property type="molecule type" value="Genomic_DNA"/>
</dbReference>
<accession>A0A8J2EDX1</accession>
<reference evidence="1" key="1">
    <citation type="submission" date="2021-04" db="EMBL/GenBank/DDBJ databases">
        <authorList>
            <person name="Chebbi M.A.C M."/>
        </authorList>
    </citation>
    <scope>NUCLEOTIDE SEQUENCE</scope>
</reference>
<dbReference type="AlphaFoldDB" id="A0A8J2EDX1"/>